<feature type="chain" id="PRO_5043527831" description="Transmembrane protein" evidence="2">
    <location>
        <begin position="24"/>
        <end position="77"/>
    </location>
</feature>
<comment type="caution">
    <text evidence="3">The sequence shown here is derived from an EMBL/GenBank/DDBJ whole genome shotgun (WGS) entry which is preliminary data.</text>
</comment>
<feature type="signal peptide" evidence="2">
    <location>
        <begin position="1"/>
        <end position="23"/>
    </location>
</feature>
<evidence type="ECO:0000256" key="1">
    <source>
        <dbReference type="SAM" id="MobiDB-lite"/>
    </source>
</evidence>
<feature type="region of interest" description="Disordered" evidence="1">
    <location>
        <begin position="41"/>
        <end position="77"/>
    </location>
</feature>
<sequence>MEPRSTFSTCFFLILILIQPCFSRERLETLHSEIYEIDYRDPETHSSVPPPPHYHGKPHSTNKKSSDIAGKAMGFKG</sequence>
<evidence type="ECO:0000313" key="4">
    <source>
        <dbReference type="Proteomes" id="UP001497480"/>
    </source>
</evidence>
<protein>
    <recommendedName>
        <fullName evidence="5">Transmembrane protein</fullName>
    </recommendedName>
</protein>
<dbReference type="Proteomes" id="UP001497480">
    <property type="component" value="Unassembled WGS sequence"/>
</dbReference>
<evidence type="ECO:0008006" key="5">
    <source>
        <dbReference type="Google" id="ProtNLM"/>
    </source>
</evidence>
<accession>A0AAV1VRH5</accession>
<keyword evidence="4" id="KW-1185">Reference proteome</keyword>
<reference evidence="3 4" key="1">
    <citation type="submission" date="2024-03" db="EMBL/GenBank/DDBJ databases">
        <authorList>
            <person name="Martinez-Hernandez J."/>
        </authorList>
    </citation>
    <scope>NUCLEOTIDE SEQUENCE [LARGE SCALE GENOMIC DNA]</scope>
</reference>
<organism evidence="3 4">
    <name type="scientific">Lupinus luteus</name>
    <name type="common">European yellow lupine</name>
    <dbReference type="NCBI Taxonomy" id="3873"/>
    <lineage>
        <taxon>Eukaryota</taxon>
        <taxon>Viridiplantae</taxon>
        <taxon>Streptophyta</taxon>
        <taxon>Embryophyta</taxon>
        <taxon>Tracheophyta</taxon>
        <taxon>Spermatophyta</taxon>
        <taxon>Magnoliopsida</taxon>
        <taxon>eudicotyledons</taxon>
        <taxon>Gunneridae</taxon>
        <taxon>Pentapetalae</taxon>
        <taxon>rosids</taxon>
        <taxon>fabids</taxon>
        <taxon>Fabales</taxon>
        <taxon>Fabaceae</taxon>
        <taxon>Papilionoideae</taxon>
        <taxon>50 kb inversion clade</taxon>
        <taxon>genistoids sensu lato</taxon>
        <taxon>core genistoids</taxon>
        <taxon>Genisteae</taxon>
        <taxon>Lupinus</taxon>
    </lineage>
</organism>
<evidence type="ECO:0000313" key="3">
    <source>
        <dbReference type="EMBL" id="CAL0299589.1"/>
    </source>
</evidence>
<name>A0AAV1VRH5_LUPLU</name>
<evidence type="ECO:0000256" key="2">
    <source>
        <dbReference type="SAM" id="SignalP"/>
    </source>
</evidence>
<keyword evidence="2" id="KW-0732">Signal</keyword>
<dbReference type="EMBL" id="CAXHTB010000001">
    <property type="protein sequence ID" value="CAL0299589.1"/>
    <property type="molecule type" value="Genomic_DNA"/>
</dbReference>
<dbReference type="AlphaFoldDB" id="A0AAV1VRH5"/>
<gene>
    <name evidence="3" type="ORF">LLUT_LOCUS649</name>
</gene>
<proteinExistence type="predicted"/>